<dbReference type="Proteomes" id="UP000028582">
    <property type="component" value="Unassembled WGS sequence"/>
</dbReference>
<dbReference type="AlphaFoldDB" id="A0A081A2V4"/>
<proteinExistence type="predicted"/>
<evidence type="ECO:0000313" key="2">
    <source>
        <dbReference type="Proteomes" id="UP000028582"/>
    </source>
</evidence>
<sequence>MAAPVPRPKTTAWLRLDTTTTVLLLYDYNTGAACLGLARRHGGARASTYDYCVAAIGHYDMQTTCARARRHAGRLQGANPFRFARIIALTWSINETGLSDAGLRYGVKKTPYGASNVG</sequence>
<accession>A0A081A2V4</accession>
<evidence type="ECO:0000313" key="1">
    <source>
        <dbReference type="EMBL" id="ETO73215.1"/>
    </source>
</evidence>
<organism evidence="1 2">
    <name type="scientific">Phytophthora nicotianae P1976</name>
    <dbReference type="NCBI Taxonomy" id="1317066"/>
    <lineage>
        <taxon>Eukaryota</taxon>
        <taxon>Sar</taxon>
        <taxon>Stramenopiles</taxon>
        <taxon>Oomycota</taxon>
        <taxon>Peronosporomycetes</taxon>
        <taxon>Peronosporales</taxon>
        <taxon>Peronosporaceae</taxon>
        <taxon>Phytophthora</taxon>
    </lineage>
</organism>
<name>A0A081A2V4_PHYNI</name>
<reference evidence="1 2" key="1">
    <citation type="submission" date="2013-11" db="EMBL/GenBank/DDBJ databases">
        <title>The Genome Sequence of Phytophthora parasitica P1976.</title>
        <authorList>
            <consortium name="The Broad Institute Genomics Platform"/>
            <person name="Russ C."/>
            <person name="Tyler B."/>
            <person name="Panabieres F."/>
            <person name="Shan W."/>
            <person name="Tripathy S."/>
            <person name="Grunwald N."/>
            <person name="Machado M."/>
            <person name="Johnson C.S."/>
            <person name="Walker B."/>
            <person name="Young S."/>
            <person name="Zeng Q."/>
            <person name="Gargeya S."/>
            <person name="Fitzgerald M."/>
            <person name="Haas B."/>
            <person name="Abouelleil A."/>
            <person name="Allen A.W."/>
            <person name="Alvarado L."/>
            <person name="Arachchi H.M."/>
            <person name="Berlin A.M."/>
            <person name="Chapman S.B."/>
            <person name="Gainer-Dewar J."/>
            <person name="Goldberg J."/>
            <person name="Griggs A."/>
            <person name="Gujja S."/>
            <person name="Hansen M."/>
            <person name="Howarth C."/>
            <person name="Imamovic A."/>
            <person name="Ireland A."/>
            <person name="Larimer J."/>
            <person name="McCowan C."/>
            <person name="Murphy C."/>
            <person name="Pearson M."/>
            <person name="Poon T.W."/>
            <person name="Priest M."/>
            <person name="Roberts A."/>
            <person name="Saif S."/>
            <person name="Shea T."/>
            <person name="Sisk P."/>
            <person name="Sykes S."/>
            <person name="Wortman J."/>
            <person name="Nusbaum C."/>
            <person name="Birren B."/>
        </authorList>
    </citation>
    <scope>NUCLEOTIDE SEQUENCE [LARGE SCALE GENOMIC DNA]</scope>
    <source>
        <strain evidence="1 2">P1976</strain>
    </source>
</reference>
<comment type="caution">
    <text evidence="1">The sequence shown here is derived from an EMBL/GenBank/DDBJ whole genome shotgun (WGS) entry which is preliminary data.</text>
</comment>
<protein>
    <submittedName>
        <fullName evidence="1">Uncharacterized protein</fullName>
    </submittedName>
</protein>
<dbReference type="EMBL" id="ANJA01001940">
    <property type="protein sequence ID" value="ETO73215.1"/>
    <property type="molecule type" value="Genomic_DNA"/>
</dbReference>
<gene>
    <name evidence="1" type="ORF">F444_10817</name>
</gene>